<dbReference type="OrthoDB" id="5413827at2759"/>
<keyword evidence="3" id="KW-1185">Reference proteome</keyword>
<evidence type="ECO:0000313" key="2">
    <source>
        <dbReference type="EMBL" id="KAF2001223.1"/>
    </source>
</evidence>
<feature type="region of interest" description="Disordered" evidence="1">
    <location>
        <begin position="1"/>
        <end position="32"/>
    </location>
</feature>
<sequence length="256" mass="29262">MAPRNSPKKSERKKKAAKPRKNAISKPPRPRTRIFRHKNGMLSLKTPYEFIDKAKKNAESCSLLRLPQEIRASIWKSVFKTPAVSFQVKNDPDSGLHSLSAPASLSLRQTCRQIYAETATTFYSSNVFDFREIANFNPSAIYDDPNHKYHAHKLNSVVTWQWLDTCPRFQLDALKEIKISADQVEVFALYQKHSRGLDKRGFGESALLAYSLSCTFPALKKILLSGRTADDWISVESVMYRLRDIVRGDVEIVWPD</sequence>
<dbReference type="Proteomes" id="UP000799779">
    <property type="component" value="Unassembled WGS sequence"/>
</dbReference>
<dbReference type="AlphaFoldDB" id="A0A6A5WHC7"/>
<dbReference type="PANTHER" id="PTHR38790">
    <property type="entry name" value="2EXR DOMAIN-CONTAINING PROTEIN-RELATED"/>
    <property type="match status" value="1"/>
</dbReference>
<proteinExistence type="predicted"/>
<reference evidence="2" key="1">
    <citation type="journal article" date="2020" name="Stud. Mycol.">
        <title>101 Dothideomycetes genomes: a test case for predicting lifestyles and emergence of pathogens.</title>
        <authorList>
            <person name="Haridas S."/>
            <person name="Albert R."/>
            <person name="Binder M."/>
            <person name="Bloem J."/>
            <person name="Labutti K."/>
            <person name="Salamov A."/>
            <person name="Andreopoulos B."/>
            <person name="Baker S."/>
            <person name="Barry K."/>
            <person name="Bills G."/>
            <person name="Bluhm B."/>
            <person name="Cannon C."/>
            <person name="Castanera R."/>
            <person name="Culley D."/>
            <person name="Daum C."/>
            <person name="Ezra D."/>
            <person name="Gonzalez J."/>
            <person name="Henrissat B."/>
            <person name="Kuo A."/>
            <person name="Liang C."/>
            <person name="Lipzen A."/>
            <person name="Lutzoni F."/>
            <person name="Magnuson J."/>
            <person name="Mondo S."/>
            <person name="Nolan M."/>
            <person name="Ohm R."/>
            <person name="Pangilinan J."/>
            <person name="Park H.-J."/>
            <person name="Ramirez L."/>
            <person name="Alfaro M."/>
            <person name="Sun H."/>
            <person name="Tritt A."/>
            <person name="Yoshinaga Y."/>
            <person name="Zwiers L.-H."/>
            <person name="Turgeon B."/>
            <person name="Goodwin S."/>
            <person name="Spatafora J."/>
            <person name="Crous P."/>
            <person name="Grigoriev I."/>
        </authorList>
    </citation>
    <scope>NUCLEOTIDE SEQUENCE</scope>
    <source>
        <strain evidence="2">CBS 123094</strain>
    </source>
</reference>
<gene>
    <name evidence="2" type="ORF">P154DRAFT_596842</name>
</gene>
<evidence type="ECO:0000313" key="3">
    <source>
        <dbReference type="Proteomes" id="UP000799779"/>
    </source>
</evidence>
<dbReference type="EMBL" id="ML977584">
    <property type="protein sequence ID" value="KAF2001223.1"/>
    <property type="molecule type" value="Genomic_DNA"/>
</dbReference>
<evidence type="ECO:0000256" key="1">
    <source>
        <dbReference type="SAM" id="MobiDB-lite"/>
    </source>
</evidence>
<name>A0A6A5WHC7_9PLEO</name>
<protein>
    <recommendedName>
        <fullName evidence="4">F-box domain-containing protein</fullName>
    </recommendedName>
</protein>
<evidence type="ECO:0008006" key="4">
    <source>
        <dbReference type="Google" id="ProtNLM"/>
    </source>
</evidence>
<accession>A0A6A5WHC7</accession>
<organism evidence="2 3">
    <name type="scientific">Amniculicola lignicola CBS 123094</name>
    <dbReference type="NCBI Taxonomy" id="1392246"/>
    <lineage>
        <taxon>Eukaryota</taxon>
        <taxon>Fungi</taxon>
        <taxon>Dikarya</taxon>
        <taxon>Ascomycota</taxon>
        <taxon>Pezizomycotina</taxon>
        <taxon>Dothideomycetes</taxon>
        <taxon>Pleosporomycetidae</taxon>
        <taxon>Pleosporales</taxon>
        <taxon>Amniculicolaceae</taxon>
        <taxon>Amniculicola</taxon>
    </lineage>
</organism>